<dbReference type="InterPro" id="IPR054321">
    <property type="entry name" value="PspC-rel_TM"/>
</dbReference>
<evidence type="ECO:0000256" key="2">
    <source>
        <dbReference type="ARBA" id="ARBA00022475"/>
    </source>
</evidence>
<evidence type="ECO:0000256" key="6">
    <source>
        <dbReference type="SAM" id="MobiDB-lite"/>
    </source>
</evidence>
<accession>F3ZT89</accession>
<dbReference type="AlphaFoldDB" id="F3ZT89"/>
<feature type="transmembrane region" description="Helical" evidence="7">
    <location>
        <begin position="288"/>
        <end position="310"/>
    </location>
</feature>
<dbReference type="InterPro" id="IPR007168">
    <property type="entry name" value="Phageshock_PspC_N"/>
</dbReference>
<feature type="transmembrane region" description="Helical" evidence="7">
    <location>
        <begin position="249"/>
        <end position="276"/>
    </location>
</feature>
<comment type="subcellular location">
    <subcellularLocation>
        <location evidence="1">Cell membrane</location>
        <topology evidence="1">Single-pass membrane protein</topology>
    </subcellularLocation>
</comment>
<keyword evidence="5 7" id="KW-0472">Membrane</keyword>
<evidence type="ECO:0000256" key="1">
    <source>
        <dbReference type="ARBA" id="ARBA00004162"/>
    </source>
</evidence>
<feature type="region of interest" description="Disordered" evidence="6">
    <location>
        <begin position="85"/>
        <end position="107"/>
    </location>
</feature>
<feature type="transmembrane region" description="Helical" evidence="7">
    <location>
        <begin position="147"/>
        <end position="171"/>
    </location>
</feature>
<dbReference type="EMBL" id="CM001167">
    <property type="protein sequence ID" value="EGJ72257.1"/>
    <property type="molecule type" value="Genomic_DNA"/>
</dbReference>
<evidence type="ECO:0000313" key="10">
    <source>
        <dbReference type="EMBL" id="EGJ72257.1"/>
    </source>
</evidence>
<evidence type="ECO:0000256" key="4">
    <source>
        <dbReference type="ARBA" id="ARBA00022989"/>
    </source>
</evidence>
<dbReference type="Proteomes" id="UP000018439">
    <property type="component" value="Chromosome"/>
</dbReference>
<keyword evidence="3 7" id="KW-0812">Transmembrane</keyword>
<sequence>MKKTFTINLGGIVFHIDEDAYDLLSKYLENLRLYFNKTEGKEEIIADIESRFADLFNERITHASQSIVITDVEDIIKQVGSPEEIYGEEEGSEQENDEGSSKKQEKDYSGAFTYRKKLFRNPDDKVIGGVASGVAAYFKLDPLLVRLIFLILLFFTFGTTTFVYLIMWILIPLATTAIEKLNMCGEDVTVENIGKRVSEDADKVNNSQSDYYNTKNRNFWSELIRIVGMVLKGLFLFFVIILSPVWLVVVIVLMALVFALLVSVFAGGAALVGIMGQPFIILSESTPLISAISGLILAGIPLGVLLYLLINNFKAKSQPISTGWKWGLFILWVIALIVFIISAAQINWVNIEQLVPSIAHGLSHYNLIL</sequence>
<evidence type="ECO:0000256" key="3">
    <source>
        <dbReference type="ARBA" id="ARBA00022692"/>
    </source>
</evidence>
<feature type="domain" description="Phage shock protein PspC N-terminal" evidence="8">
    <location>
        <begin position="116"/>
        <end position="173"/>
    </location>
</feature>
<evidence type="ECO:0000259" key="8">
    <source>
        <dbReference type="Pfam" id="PF04024"/>
    </source>
</evidence>
<dbReference type="Pfam" id="PF04024">
    <property type="entry name" value="PspC"/>
    <property type="match status" value="1"/>
</dbReference>
<feature type="compositionally biased region" description="Acidic residues" evidence="6">
    <location>
        <begin position="85"/>
        <end position="98"/>
    </location>
</feature>
<name>F3ZT89_9BACE</name>
<reference evidence="10 11" key="1">
    <citation type="journal article" date="2011" name="Stand. Genomic Sci.">
        <title>Non-contiguous finished genome sequence of Bacteroides coprosuis type strain (PC139).</title>
        <authorList>
            <person name="Land M."/>
            <person name="Held B."/>
            <person name="Gronow S."/>
            <person name="Abt B."/>
            <person name="Lucas S."/>
            <person name="Del Rio T.G."/>
            <person name="Nolan M."/>
            <person name="Tice H."/>
            <person name="Cheng J.F."/>
            <person name="Pitluck S."/>
            <person name="Liolios K."/>
            <person name="Pagani I."/>
            <person name="Ivanova N."/>
            <person name="Mavromatis K."/>
            <person name="Mikhailova N."/>
            <person name="Pati A."/>
            <person name="Tapia R."/>
            <person name="Han C."/>
            <person name="Goodwin L."/>
            <person name="Chen A."/>
            <person name="Palaniappan K."/>
            <person name="Hauser L."/>
            <person name="Brambilla E.M."/>
            <person name="Rohde M."/>
            <person name="Goker M."/>
            <person name="Detter J.C."/>
            <person name="Woyke T."/>
            <person name="Bristow J."/>
            <person name="Eisen J.A."/>
            <person name="Markowitz V."/>
            <person name="Hugenholtz P."/>
            <person name="Kyrpides N.C."/>
            <person name="Klenk H.P."/>
            <person name="Lapidus A."/>
        </authorList>
    </citation>
    <scope>NUCLEOTIDE SEQUENCE [LARGE SCALE GENOMIC DNA]</scope>
    <source>
        <strain evidence="10 11">DSM 18011</strain>
    </source>
</reference>
<evidence type="ECO:0000259" key="9">
    <source>
        <dbReference type="Pfam" id="PF22571"/>
    </source>
</evidence>
<dbReference type="HOGENOM" id="CLU_051014_0_0_10"/>
<feature type="transmembrane region" description="Helical" evidence="7">
    <location>
        <begin position="322"/>
        <end position="346"/>
    </location>
</feature>
<dbReference type="eggNOG" id="COG1983">
    <property type="taxonomic scope" value="Bacteria"/>
</dbReference>
<keyword evidence="11" id="KW-1185">Reference proteome</keyword>
<keyword evidence="2" id="KW-1003">Cell membrane</keyword>
<dbReference type="PANTHER" id="PTHR33885:SF3">
    <property type="entry name" value="PHAGE SHOCK PROTEIN C"/>
    <property type="match status" value="1"/>
</dbReference>
<evidence type="ECO:0000313" key="11">
    <source>
        <dbReference type="Proteomes" id="UP000018439"/>
    </source>
</evidence>
<organism evidence="10 11">
    <name type="scientific">Bacteroides coprosuis DSM 18011</name>
    <dbReference type="NCBI Taxonomy" id="679937"/>
    <lineage>
        <taxon>Bacteria</taxon>
        <taxon>Pseudomonadati</taxon>
        <taxon>Bacteroidota</taxon>
        <taxon>Bacteroidia</taxon>
        <taxon>Bacteroidales</taxon>
        <taxon>Bacteroidaceae</taxon>
        <taxon>Bacteroides</taxon>
    </lineage>
</organism>
<keyword evidence="4 7" id="KW-1133">Transmembrane helix</keyword>
<proteinExistence type="predicted"/>
<dbReference type="GO" id="GO:0005886">
    <property type="term" value="C:plasma membrane"/>
    <property type="evidence" value="ECO:0007669"/>
    <property type="project" value="UniProtKB-SubCell"/>
</dbReference>
<dbReference type="InterPro" id="IPR052027">
    <property type="entry name" value="PspC"/>
</dbReference>
<dbReference type="OrthoDB" id="5772680at2"/>
<evidence type="ECO:0000256" key="5">
    <source>
        <dbReference type="ARBA" id="ARBA00023136"/>
    </source>
</evidence>
<dbReference type="Pfam" id="PF22571">
    <property type="entry name" value="LiaI-LiaF-TM_PspC"/>
    <property type="match status" value="1"/>
</dbReference>
<dbReference type="PANTHER" id="PTHR33885">
    <property type="entry name" value="PHAGE SHOCK PROTEIN C"/>
    <property type="match status" value="1"/>
</dbReference>
<dbReference type="STRING" id="679937.Bcop_2083"/>
<feature type="domain" description="PspC-related transmembrane region" evidence="9">
    <location>
        <begin position="214"/>
        <end position="346"/>
    </location>
</feature>
<gene>
    <name evidence="10" type="ORF">Bcop_2083</name>
</gene>
<evidence type="ECO:0000256" key="7">
    <source>
        <dbReference type="SAM" id="Phobius"/>
    </source>
</evidence>
<protein>
    <submittedName>
        <fullName evidence="10">Phage shock protein C, PspC</fullName>
    </submittedName>
</protein>